<dbReference type="NCBIfam" id="TIGR00254">
    <property type="entry name" value="GGDEF"/>
    <property type="match status" value="1"/>
</dbReference>
<feature type="transmembrane region" description="Helical" evidence="3">
    <location>
        <begin position="34"/>
        <end position="55"/>
    </location>
</feature>
<dbReference type="RefSeq" id="WP_207348931.1">
    <property type="nucleotide sequence ID" value="NZ_JAFMPY010000001.1"/>
</dbReference>
<dbReference type="SUPFAM" id="SSF55073">
    <property type="entry name" value="Nucleotide cyclase"/>
    <property type="match status" value="1"/>
</dbReference>
<dbReference type="Proteomes" id="UP000664288">
    <property type="component" value="Unassembled WGS sequence"/>
</dbReference>
<accession>A0ABS3IY17</accession>
<dbReference type="PROSITE" id="PS50887">
    <property type="entry name" value="GGDEF"/>
    <property type="match status" value="1"/>
</dbReference>
<dbReference type="InterPro" id="IPR043128">
    <property type="entry name" value="Rev_trsase/Diguanyl_cyclase"/>
</dbReference>
<reference evidence="5 6" key="1">
    <citation type="submission" date="2021-03" db="EMBL/GenBank/DDBJ databases">
        <title>Whole genome sequence of Jiella sp. MQZ13P-4.</title>
        <authorList>
            <person name="Tuo L."/>
        </authorList>
    </citation>
    <scope>NUCLEOTIDE SEQUENCE [LARGE SCALE GENOMIC DNA]</scope>
    <source>
        <strain evidence="5 6">MQZ13P-4</strain>
    </source>
</reference>
<evidence type="ECO:0000313" key="5">
    <source>
        <dbReference type="EMBL" id="MBO0902292.1"/>
    </source>
</evidence>
<dbReference type="InterPro" id="IPR050469">
    <property type="entry name" value="Diguanylate_Cyclase"/>
</dbReference>
<feature type="transmembrane region" description="Helical" evidence="3">
    <location>
        <begin position="185"/>
        <end position="209"/>
    </location>
</feature>
<evidence type="ECO:0000256" key="3">
    <source>
        <dbReference type="SAM" id="Phobius"/>
    </source>
</evidence>
<dbReference type="InterPro" id="IPR000160">
    <property type="entry name" value="GGDEF_dom"/>
</dbReference>
<comment type="caution">
    <text evidence="5">The sequence shown here is derived from an EMBL/GenBank/DDBJ whole genome shotgun (WGS) entry which is preliminary data.</text>
</comment>
<gene>
    <name evidence="5" type="ORF">J1C47_01440</name>
</gene>
<evidence type="ECO:0000256" key="1">
    <source>
        <dbReference type="ARBA" id="ARBA00012528"/>
    </source>
</evidence>
<dbReference type="SMART" id="SM00267">
    <property type="entry name" value="GGDEF"/>
    <property type="match status" value="1"/>
</dbReference>
<organism evidence="5 6">
    <name type="scientific">Jiella sonneratiae</name>
    <dbReference type="NCBI Taxonomy" id="2816856"/>
    <lineage>
        <taxon>Bacteria</taxon>
        <taxon>Pseudomonadati</taxon>
        <taxon>Pseudomonadota</taxon>
        <taxon>Alphaproteobacteria</taxon>
        <taxon>Hyphomicrobiales</taxon>
        <taxon>Aurantimonadaceae</taxon>
        <taxon>Jiella</taxon>
    </lineage>
</organism>
<dbReference type="EC" id="2.7.7.65" evidence="1"/>
<keyword evidence="3" id="KW-1133">Transmembrane helix</keyword>
<dbReference type="PANTHER" id="PTHR45138">
    <property type="entry name" value="REGULATORY COMPONENTS OF SENSORY TRANSDUCTION SYSTEM"/>
    <property type="match status" value="1"/>
</dbReference>
<dbReference type="Pfam" id="PF00990">
    <property type="entry name" value="GGDEF"/>
    <property type="match status" value="1"/>
</dbReference>
<proteinExistence type="predicted"/>
<dbReference type="CDD" id="cd01949">
    <property type="entry name" value="GGDEF"/>
    <property type="match status" value="1"/>
</dbReference>
<protein>
    <recommendedName>
        <fullName evidence="1">diguanylate cyclase</fullName>
        <ecNumber evidence="1">2.7.7.65</ecNumber>
    </recommendedName>
</protein>
<keyword evidence="3" id="KW-0812">Transmembrane</keyword>
<dbReference type="Gene3D" id="3.30.70.270">
    <property type="match status" value="1"/>
</dbReference>
<comment type="catalytic activity">
    <reaction evidence="2">
        <text>2 GTP = 3',3'-c-di-GMP + 2 diphosphate</text>
        <dbReference type="Rhea" id="RHEA:24898"/>
        <dbReference type="ChEBI" id="CHEBI:33019"/>
        <dbReference type="ChEBI" id="CHEBI:37565"/>
        <dbReference type="ChEBI" id="CHEBI:58805"/>
        <dbReference type="EC" id="2.7.7.65"/>
    </reaction>
</comment>
<evidence type="ECO:0000256" key="2">
    <source>
        <dbReference type="ARBA" id="ARBA00034247"/>
    </source>
</evidence>
<feature type="domain" description="GGDEF" evidence="4">
    <location>
        <begin position="244"/>
        <end position="373"/>
    </location>
</feature>
<feature type="transmembrane region" description="Helical" evidence="3">
    <location>
        <begin position="67"/>
        <end position="84"/>
    </location>
</feature>
<feature type="transmembrane region" description="Helical" evidence="3">
    <location>
        <begin position="6"/>
        <end position="27"/>
    </location>
</feature>
<evidence type="ECO:0000313" key="6">
    <source>
        <dbReference type="Proteomes" id="UP000664288"/>
    </source>
</evidence>
<feature type="transmembrane region" description="Helical" evidence="3">
    <location>
        <begin position="145"/>
        <end position="165"/>
    </location>
</feature>
<dbReference type="PANTHER" id="PTHR45138:SF9">
    <property type="entry name" value="DIGUANYLATE CYCLASE DGCM-RELATED"/>
    <property type="match status" value="1"/>
</dbReference>
<dbReference type="EMBL" id="JAFMPY010000001">
    <property type="protein sequence ID" value="MBO0902292.1"/>
    <property type="molecule type" value="Genomic_DNA"/>
</dbReference>
<sequence>MTDQISMFAAVSILTVALAVLCALINCGFRRKSLLLWLATALLCAGMEVALLRPGVDSFLQAVGESVLMPLAYFCAGQAVRFLVGRPQADVTFVAAIATLSSVSVVLAGLGFENLYQTLPFKAAAALALADGIVTLAGKKEKDSLDLALLVAYCGLSAIFLLRLPVYPSIGDDVPSIYGLRRSEIAVVLLALVTLLLPAVAFLVVAKIVRETILGYRSKSERDSLTNLLNRRAFEQVAEEMRHGGGAVVLCDLDHFKAINDRFGHLAGDDVIRSLAALLQETGGSAARLGGEEFALPLPHASVAEAAAIADSVRERFASLGHLKLGEGCRVTASFGVAAFQPQRPVNATIAAADRALYRAKRAGRNRVEVELGDDASETWRAA</sequence>
<evidence type="ECO:0000259" key="4">
    <source>
        <dbReference type="PROSITE" id="PS50887"/>
    </source>
</evidence>
<feature type="transmembrane region" description="Helical" evidence="3">
    <location>
        <begin position="118"/>
        <end position="138"/>
    </location>
</feature>
<feature type="transmembrane region" description="Helical" evidence="3">
    <location>
        <begin position="91"/>
        <end position="112"/>
    </location>
</feature>
<name>A0ABS3IY17_9HYPH</name>
<keyword evidence="3" id="KW-0472">Membrane</keyword>
<dbReference type="InterPro" id="IPR029787">
    <property type="entry name" value="Nucleotide_cyclase"/>
</dbReference>
<keyword evidence="6" id="KW-1185">Reference proteome</keyword>